<name>A0A2P2EDG7_9PROT</name>
<dbReference type="SUPFAM" id="SSF52540">
    <property type="entry name" value="P-loop containing nucleoside triphosphate hydrolases"/>
    <property type="match status" value="1"/>
</dbReference>
<dbReference type="AlphaFoldDB" id="A0A2P2EDG7"/>
<keyword evidence="3" id="KW-1185">Reference proteome</keyword>
<accession>A0A2P2EDG7</accession>
<dbReference type="InterPro" id="IPR053155">
    <property type="entry name" value="F-pilin_assembly_TraC"/>
</dbReference>
<gene>
    <name evidence="2" type="ORF">PbB2_02773</name>
</gene>
<comment type="caution">
    <text evidence="2">The sequence shown here is derived from an EMBL/GenBank/DDBJ whole genome shotgun (WGS) entry which is preliminary data.</text>
</comment>
<dbReference type="InterPro" id="IPR043964">
    <property type="entry name" value="P-loop_TraG"/>
</dbReference>
<dbReference type="OrthoDB" id="7167455at2"/>
<evidence type="ECO:0000313" key="2">
    <source>
        <dbReference type="EMBL" id="GBF59081.1"/>
    </source>
</evidence>
<proteinExistence type="predicted"/>
<feature type="domain" description="TraG P-loop" evidence="1">
    <location>
        <begin position="671"/>
        <end position="891"/>
    </location>
</feature>
<feature type="domain" description="TraG P-loop" evidence="1">
    <location>
        <begin position="524"/>
        <end position="609"/>
    </location>
</feature>
<dbReference type="PANTHER" id="PTHR38467">
    <property type="match status" value="1"/>
</dbReference>
<reference evidence="2 3" key="1">
    <citation type="journal article" date="2018" name="Genome Announc.">
        <title>Draft Genome Sequence of "Candidatus Phycosocius bacilliformis," an Alphaproteobacterial Ectosymbiont of the Hydrocarbon-Producing Green Alga Botryococcus braunii.</title>
        <authorList>
            <person name="Tanabe Y."/>
            <person name="Yamaguchi H."/>
            <person name="Watanabe M.M."/>
        </authorList>
    </citation>
    <scope>NUCLEOTIDE SEQUENCE [LARGE SCALE GENOMIC DNA]</scope>
    <source>
        <strain evidence="2 3">BOTRYCO-2</strain>
    </source>
</reference>
<organism evidence="2 3">
    <name type="scientific">Candidatus Phycosocius bacilliformis</name>
    <dbReference type="NCBI Taxonomy" id="1445552"/>
    <lineage>
        <taxon>Bacteria</taxon>
        <taxon>Pseudomonadati</taxon>
        <taxon>Pseudomonadota</taxon>
        <taxon>Alphaproteobacteria</taxon>
        <taxon>Caulobacterales</taxon>
        <taxon>Caulobacterales incertae sedis</taxon>
        <taxon>Candidatus Phycosocius</taxon>
    </lineage>
</organism>
<dbReference type="Pfam" id="PF19044">
    <property type="entry name" value="P-loop_TraG"/>
    <property type="match status" value="2"/>
</dbReference>
<dbReference type="Gene3D" id="3.40.50.300">
    <property type="entry name" value="P-loop containing nucleotide triphosphate hydrolases"/>
    <property type="match status" value="1"/>
</dbReference>
<dbReference type="PANTHER" id="PTHR38467:SF1">
    <property type="entry name" value="CONJUGATIVE TRANSFER: ASSEMBLY"/>
    <property type="match status" value="1"/>
</dbReference>
<sequence>MGFLDRFRTKSNHPEVPVEVFVKDVDRGQFIKAQVGGGPLDGVLGMIGAPFDTEAQEARASGSGDISYLSAFLPYSSWLSDERLFVCAMGGEAGALGTKESVGFVLDCQPMTGCSPDQARVFEQFLGTQAPDESDVQIILTSLPKVAGALTRWRTTRDDERFPLLGRMAERRIELLNDIALGCGERGGALSVRDYRMVICLSVAGSTDRASVSRLADCQRSLIQSLRDMMIVAEPMGPGDLMAFVRDVLEPARDSRPAPVVDPGMVSLRQLVSNLDVRVNAEKEDRLQIINRRSGNARVGASRKTDTEWFDETWEARVLFAKKFPPSAYQGSMGLLLGDPLTAGTPIEFPFVTSLSFHIHGRAKSTTKAEMSAMRAAQAAGPEWTRSFREIGEKADDWTYARAAVADGARLVDLMYCVTVFAPDGLGEKAENQIRGIYAQNSWELQSTAPVHQNALFNCIPLTWSTGLHTDMKAFGFLRTMTTIQAVHLAPMQAERGPVGSPIVMGVQRRGGLAYFDPFSNRGDGNHNVAIWGASGSGKSFFMQDLVSSSVGAGLQVTVIDQGRSFLGMTEALGGEQVELSPGKVLNLNPFAWFVAEARRDGEFETEMRSATELIIQQMAWGNATPERDRLGLLKEAIGAVWVEDGEDGSIERVADWLRSHGGADGTLLVRQLAAFHGHGNYARIFNGKETREFRNPLTTFEFGELSGQPDLRAVVMLAVLAVVRARMRAGGRDQAKLLVIDEGWQLLGDGAAAEFIEMMARTVRKENGALVAATQSIEDFYRTTAARAAFENSDWKVMLRQSAESIDAMVGQSRLALSAYESLLVKSLTVRKGQFSEFYVRGPNQKTLMRLVVDDLSAVLFSTDPDTFVSVRRQIEQGKGYPEVLEEMARRKADERQATLGGSGVDADAVMFELGKRLRSGEDIVQALSRLASEVSINKKRRRRG</sequence>
<dbReference type="Gene3D" id="1.10.8.730">
    <property type="match status" value="1"/>
</dbReference>
<dbReference type="EMBL" id="BFBR01000010">
    <property type="protein sequence ID" value="GBF59081.1"/>
    <property type="molecule type" value="Genomic_DNA"/>
</dbReference>
<dbReference type="InterPro" id="IPR025955">
    <property type="entry name" value="TraC/Conjuga_ATPase"/>
</dbReference>
<evidence type="ECO:0000313" key="3">
    <source>
        <dbReference type="Proteomes" id="UP000245086"/>
    </source>
</evidence>
<dbReference type="Pfam" id="PF11130">
    <property type="entry name" value="TraC_F_IV"/>
    <property type="match status" value="1"/>
</dbReference>
<evidence type="ECO:0000259" key="1">
    <source>
        <dbReference type="Pfam" id="PF19044"/>
    </source>
</evidence>
<protein>
    <recommendedName>
        <fullName evidence="1">TraG P-loop domain-containing protein</fullName>
    </recommendedName>
</protein>
<dbReference type="Proteomes" id="UP000245086">
    <property type="component" value="Unassembled WGS sequence"/>
</dbReference>
<dbReference type="RefSeq" id="WP_108985942.1">
    <property type="nucleotide sequence ID" value="NZ_BFBR01000010.1"/>
</dbReference>
<dbReference type="InterPro" id="IPR027417">
    <property type="entry name" value="P-loop_NTPase"/>
</dbReference>